<keyword evidence="8" id="KW-1185">Reference proteome</keyword>
<feature type="transmembrane region" description="Helical" evidence="6">
    <location>
        <begin position="137"/>
        <end position="159"/>
    </location>
</feature>
<feature type="transmembrane region" description="Helical" evidence="6">
    <location>
        <begin position="267"/>
        <end position="290"/>
    </location>
</feature>
<name>A0AAE0NJG7_9PEZI</name>
<accession>A0AAE0NJG7</accession>
<evidence type="ECO:0000256" key="5">
    <source>
        <dbReference type="ARBA" id="ARBA00023136"/>
    </source>
</evidence>
<proteinExistence type="predicted"/>
<dbReference type="Gene3D" id="1.20.1250.20">
    <property type="entry name" value="MFS general substrate transporter like domains"/>
    <property type="match status" value="1"/>
</dbReference>
<reference evidence="7" key="2">
    <citation type="submission" date="2023-06" db="EMBL/GenBank/DDBJ databases">
        <authorList>
            <consortium name="Lawrence Berkeley National Laboratory"/>
            <person name="Haridas S."/>
            <person name="Hensen N."/>
            <person name="Bonometti L."/>
            <person name="Westerberg I."/>
            <person name="Brannstrom I.O."/>
            <person name="Guillou S."/>
            <person name="Cros-Aarteil S."/>
            <person name="Calhoun S."/>
            <person name="Kuo A."/>
            <person name="Mondo S."/>
            <person name="Pangilinan J."/>
            <person name="Riley R."/>
            <person name="Labutti K."/>
            <person name="Andreopoulos B."/>
            <person name="Lipzen A."/>
            <person name="Chen C."/>
            <person name="Yanf M."/>
            <person name="Daum C."/>
            <person name="Ng V."/>
            <person name="Clum A."/>
            <person name="Steindorff A."/>
            <person name="Ohm R."/>
            <person name="Martin F."/>
            <person name="Silar P."/>
            <person name="Natvig D."/>
            <person name="Lalanne C."/>
            <person name="Gautier V."/>
            <person name="Ament-Velasquez S.L."/>
            <person name="Kruys A."/>
            <person name="Hutchinson M.I."/>
            <person name="Powell A.J."/>
            <person name="Barry K."/>
            <person name="Miller A.N."/>
            <person name="Grigoriev I.V."/>
            <person name="Debuchy R."/>
            <person name="Gladieux P."/>
            <person name="Thoren M.H."/>
            <person name="Johannesson H."/>
        </authorList>
    </citation>
    <scope>NUCLEOTIDE SEQUENCE</scope>
    <source>
        <strain evidence="7">CBS 958.72</strain>
    </source>
</reference>
<dbReference type="GO" id="GO:0022857">
    <property type="term" value="F:transmembrane transporter activity"/>
    <property type="evidence" value="ECO:0007669"/>
    <property type="project" value="InterPro"/>
</dbReference>
<evidence type="ECO:0000313" key="7">
    <source>
        <dbReference type="EMBL" id="KAK3382648.1"/>
    </source>
</evidence>
<dbReference type="EMBL" id="JAULSN010000001">
    <property type="protein sequence ID" value="KAK3382648.1"/>
    <property type="molecule type" value="Genomic_DNA"/>
</dbReference>
<dbReference type="PANTHER" id="PTHR43791">
    <property type="entry name" value="PERMEASE-RELATED"/>
    <property type="match status" value="1"/>
</dbReference>
<gene>
    <name evidence="7" type="ORF">B0T24DRAFT_686769</name>
</gene>
<evidence type="ECO:0000256" key="6">
    <source>
        <dbReference type="SAM" id="Phobius"/>
    </source>
</evidence>
<comment type="subcellular location">
    <subcellularLocation>
        <location evidence="1">Membrane</location>
        <topology evidence="1">Multi-pass membrane protein</topology>
    </subcellularLocation>
</comment>
<sequence>MTESSDSSAYLHTVLTTNPARSRRASHSARDRSTTARHVSMAMSSSTGCRASRAWCCACTRRIRRKVDFRLCTIAAILCSLNLLDRGVISSAAVTSKPADLGLNQGNRFFVAIFTFTVSSIVFQLPSTIAVRLKQMIALRILLSAAMSSIYPGLAYLISAWNPRQEQQLRFAYMQSGEVIILATGSLVNYGPNKLENPGGLTGWRWMFLVQGIVDFPENSSSSYRFLTAQEAALVSQRILRDRGDLIPQQFALRKVLVHAKDLKGRVFACLFFMQNIVSTALAYFVPIILQNGLGYSSDAAIVLSAPPFYYAAVPVLSRAPIITFNATCLITEFAALGFARDSRARYFGVFLATGAYVANWAAQSAYQANNIVGQWKRVSTAAARTMFNGAGGIAGSYIVRNIEAPLYTTAVWVSIGCTRLCRSHILMICLVGGLSAHFYRANKAQRQRSGILEGTEGFRFTY</sequence>
<evidence type="ECO:0000256" key="3">
    <source>
        <dbReference type="ARBA" id="ARBA00022692"/>
    </source>
</evidence>
<keyword evidence="3 6" id="KW-0812">Transmembrane</keyword>
<dbReference type="InterPro" id="IPR011701">
    <property type="entry name" value="MFS"/>
</dbReference>
<protein>
    <submittedName>
        <fullName evidence="7">Major facilitator superfamily domain-containing protein</fullName>
    </submittedName>
</protein>
<comment type="caution">
    <text evidence="7">The sequence shown here is derived from an EMBL/GenBank/DDBJ whole genome shotgun (WGS) entry which is preliminary data.</text>
</comment>
<evidence type="ECO:0000256" key="4">
    <source>
        <dbReference type="ARBA" id="ARBA00022989"/>
    </source>
</evidence>
<evidence type="ECO:0000313" key="8">
    <source>
        <dbReference type="Proteomes" id="UP001287356"/>
    </source>
</evidence>
<dbReference type="Pfam" id="PF07690">
    <property type="entry name" value="MFS_1"/>
    <property type="match status" value="1"/>
</dbReference>
<dbReference type="Proteomes" id="UP001287356">
    <property type="component" value="Unassembled WGS sequence"/>
</dbReference>
<feature type="transmembrane region" description="Helical" evidence="6">
    <location>
        <begin position="310"/>
        <end position="335"/>
    </location>
</feature>
<reference evidence="7" key="1">
    <citation type="journal article" date="2023" name="Mol. Phylogenet. Evol.">
        <title>Genome-scale phylogeny and comparative genomics of the fungal order Sordariales.</title>
        <authorList>
            <person name="Hensen N."/>
            <person name="Bonometti L."/>
            <person name="Westerberg I."/>
            <person name="Brannstrom I.O."/>
            <person name="Guillou S."/>
            <person name="Cros-Aarteil S."/>
            <person name="Calhoun S."/>
            <person name="Haridas S."/>
            <person name="Kuo A."/>
            <person name="Mondo S."/>
            <person name="Pangilinan J."/>
            <person name="Riley R."/>
            <person name="LaButti K."/>
            <person name="Andreopoulos B."/>
            <person name="Lipzen A."/>
            <person name="Chen C."/>
            <person name="Yan M."/>
            <person name="Daum C."/>
            <person name="Ng V."/>
            <person name="Clum A."/>
            <person name="Steindorff A."/>
            <person name="Ohm R.A."/>
            <person name="Martin F."/>
            <person name="Silar P."/>
            <person name="Natvig D.O."/>
            <person name="Lalanne C."/>
            <person name="Gautier V."/>
            <person name="Ament-Velasquez S.L."/>
            <person name="Kruys A."/>
            <person name="Hutchinson M.I."/>
            <person name="Powell A.J."/>
            <person name="Barry K."/>
            <person name="Miller A.N."/>
            <person name="Grigoriev I.V."/>
            <person name="Debuchy R."/>
            <person name="Gladieux P."/>
            <person name="Hiltunen Thoren M."/>
            <person name="Johannesson H."/>
        </authorList>
    </citation>
    <scope>NUCLEOTIDE SEQUENCE</scope>
    <source>
        <strain evidence="7">CBS 958.72</strain>
    </source>
</reference>
<feature type="transmembrane region" description="Helical" evidence="6">
    <location>
        <begin position="109"/>
        <end position="125"/>
    </location>
</feature>
<dbReference type="GO" id="GO:0016020">
    <property type="term" value="C:membrane"/>
    <property type="evidence" value="ECO:0007669"/>
    <property type="project" value="UniProtKB-SubCell"/>
</dbReference>
<keyword evidence="4 6" id="KW-1133">Transmembrane helix</keyword>
<organism evidence="7 8">
    <name type="scientific">Lasiosphaeria ovina</name>
    <dbReference type="NCBI Taxonomy" id="92902"/>
    <lineage>
        <taxon>Eukaryota</taxon>
        <taxon>Fungi</taxon>
        <taxon>Dikarya</taxon>
        <taxon>Ascomycota</taxon>
        <taxon>Pezizomycotina</taxon>
        <taxon>Sordariomycetes</taxon>
        <taxon>Sordariomycetidae</taxon>
        <taxon>Sordariales</taxon>
        <taxon>Lasiosphaeriaceae</taxon>
        <taxon>Lasiosphaeria</taxon>
    </lineage>
</organism>
<dbReference type="PANTHER" id="PTHR43791:SF58">
    <property type="entry name" value="TRANSPORTER, PUTATIVE (AFU_ORTHOLOGUE AFUA_8G04470)-RELATED"/>
    <property type="match status" value="1"/>
</dbReference>
<keyword evidence="5 6" id="KW-0472">Membrane</keyword>
<evidence type="ECO:0000256" key="1">
    <source>
        <dbReference type="ARBA" id="ARBA00004141"/>
    </source>
</evidence>
<evidence type="ECO:0000256" key="2">
    <source>
        <dbReference type="ARBA" id="ARBA00022448"/>
    </source>
</evidence>
<feature type="transmembrane region" description="Helical" evidence="6">
    <location>
        <begin position="347"/>
        <end position="363"/>
    </location>
</feature>
<keyword evidence="2" id="KW-0813">Transport</keyword>
<dbReference type="AlphaFoldDB" id="A0AAE0NJG7"/>
<dbReference type="SUPFAM" id="SSF103473">
    <property type="entry name" value="MFS general substrate transporter"/>
    <property type="match status" value="1"/>
</dbReference>
<dbReference type="InterPro" id="IPR036259">
    <property type="entry name" value="MFS_trans_sf"/>
</dbReference>